<comment type="caution">
    <text evidence="2">The sequence shown here is derived from an EMBL/GenBank/DDBJ whole genome shotgun (WGS) entry which is preliminary data.</text>
</comment>
<sequence>MYSELFLFFTLVSGSGYTYCLLRAHFLEVKMDHFTRIPRSRCGEIRLSDLRLAKASTFDEHYALDAETAILYLQLSNFIAVGYFFGLALFFIIELL</sequence>
<dbReference type="EMBL" id="JACWMX010000014">
    <property type="protein sequence ID" value="MBD1395502.1"/>
    <property type="molecule type" value="Genomic_DNA"/>
</dbReference>
<gene>
    <name evidence="2" type="ORF">IDJ76_20535</name>
</gene>
<name>A0A926S413_9SPHI</name>
<keyword evidence="1" id="KW-0472">Membrane</keyword>
<proteinExistence type="predicted"/>
<reference evidence="2" key="1">
    <citation type="submission" date="2020-09" db="EMBL/GenBank/DDBJ databases">
        <title>Novel species of Mucilaginibacter isolated from a glacier on the Tibetan Plateau.</title>
        <authorList>
            <person name="Liu Q."/>
            <person name="Xin Y.-H."/>
        </authorList>
    </citation>
    <scope>NUCLEOTIDE SEQUENCE</scope>
    <source>
        <strain evidence="2">ZB1P21</strain>
    </source>
</reference>
<keyword evidence="1" id="KW-0812">Transmembrane</keyword>
<evidence type="ECO:0000256" key="1">
    <source>
        <dbReference type="SAM" id="Phobius"/>
    </source>
</evidence>
<dbReference type="RefSeq" id="WP_191166233.1">
    <property type="nucleotide sequence ID" value="NZ_JACWMX010000014.1"/>
</dbReference>
<accession>A0A926S413</accession>
<keyword evidence="3" id="KW-1185">Reference proteome</keyword>
<organism evidence="2 3">
    <name type="scientific">Mucilaginibacter glaciei</name>
    <dbReference type="NCBI Taxonomy" id="2772109"/>
    <lineage>
        <taxon>Bacteria</taxon>
        <taxon>Pseudomonadati</taxon>
        <taxon>Bacteroidota</taxon>
        <taxon>Sphingobacteriia</taxon>
        <taxon>Sphingobacteriales</taxon>
        <taxon>Sphingobacteriaceae</taxon>
        <taxon>Mucilaginibacter</taxon>
    </lineage>
</organism>
<dbReference type="AlphaFoldDB" id="A0A926S413"/>
<evidence type="ECO:0000313" key="2">
    <source>
        <dbReference type="EMBL" id="MBD1395502.1"/>
    </source>
</evidence>
<feature type="transmembrane region" description="Helical" evidence="1">
    <location>
        <begin position="69"/>
        <end position="93"/>
    </location>
</feature>
<keyword evidence="1" id="KW-1133">Transmembrane helix</keyword>
<evidence type="ECO:0000313" key="3">
    <source>
        <dbReference type="Proteomes" id="UP000619078"/>
    </source>
</evidence>
<protein>
    <submittedName>
        <fullName evidence="2">Uncharacterized protein</fullName>
    </submittedName>
</protein>
<dbReference type="Proteomes" id="UP000619078">
    <property type="component" value="Unassembled WGS sequence"/>
</dbReference>